<protein>
    <submittedName>
        <fullName evidence="2">Uncharacterized protein</fullName>
    </submittedName>
</protein>
<keyword evidence="3" id="KW-1185">Reference proteome</keyword>
<reference evidence="2 3" key="1">
    <citation type="journal article" date="2024" name="Plant J.">
        <title>Genome sequences and population genomics reveal climatic adaptation and genomic divergence between two closely related sweetgum species.</title>
        <authorList>
            <person name="Xu W.Q."/>
            <person name="Ren C.Q."/>
            <person name="Zhang X.Y."/>
            <person name="Comes H.P."/>
            <person name="Liu X.H."/>
            <person name="Li Y.G."/>
            <person name="Kettle C.J."/>
            <person name="Jalonen R."/>
            <person name="Gaisberger H."/>
            <person name="Ma Y.Z."/>
            <person name="Qiu Y.X."/>
        </authorList>
    </citation>
    <scope>NUCLEOTIDE SEQUENCE [LARGE SCALE GENOMIC DNA]</scope>
    <source>
        <strain evidence="2">Hangzhou</strain>
    </source>
</reference>
<proteinExistence type="predicted"/>
<accession>A0AAP0NI37</accession>
<organism evidence="2 3">
    <name type="scientific">Liquidambar formosana</name>
    <name type="common">Formosan gum</name>
    <dbReference type="NCBI Taxonomy" id="63359"/>
    <lineage>
        <taxon>Eukaryota</taxon>
        <taxon>Viridiplantae</taxon>
        <taxon>Streptophyta</taxon>
        <taxon>Embryophyta</taxon>
        <taxon>Tracheophyta</taxon>
        <taxon>Spermatophyta</taxon>
        <taxon>Magnoliopsida</taxon>
        <taxon>eudicotyledons</taxon>
        <taxon>Gunneridae</taxon>
        <taxon>Pentapetalae</taxon>
        <taxon>Saxifragales</taxon>
        <taxon>Altingiaceae</taxon>
        <taxon>Liquidambar</taxon>
    </lineage>
</organism>
<dbReference type="EMBL" id="JBBPBK010000012">
    <property type="protein sequence ID" value="KAK9273098.1"/>
    <property type="molecule type" value="Genomic_DNA"/>
</dbReference>
<feature type="region of interest" description="Disordered" evidence="1">
    <location>
        <begin position="34"/>
        <end position="74"/>
    </location>
</feature>
<comment type="caution">
    <text evidence="2">The sequence shown here is derived from an EMBL/GenBank/DDBJ whole genome shotgun (WGS) entry which is preliminary data.</text>
</comment>
<sequence length="105" mass="11867">MGNKLKQTKQGLTWKLFSHREIDEKCSDWWGVDRTCGSGRGRELRVSEKKKRKKQKKNKKRTERDGGNRSGSGVAFSVKEFCEGDERQIREGGSVFGLRGGCVCG</sequence>
<feature type="compositionally biased region" description="Basic residues" evidence="1">
    <location>
        <begin position="48"/>
        <end position="61"/>
    </location>
</feature>
<gene>
    <name evidence="2" type="ORF">L1049_017905</name>
</gene>
<dbReference type="Proteomes" id="UP001415857">
    <property type="component" value="Unassembled WGS sequence"/>
</dbReference>
<evidence type="ECO:0000313" key="2">
    <source>
        <dbReference type="EMBL" id="KAK9273098.1"/>
    </source>
</evidence>
<evidence type="ECO:0000313" key="3">
    <source>
        <dbReference type="Proteomes" id="UP001415857"/>
    </source>
</evidence>
<dbReference type="AlphaFoldDB" id="A0AAP0NI37"/>
<evidence type="ECO:0000256" key="1">
    <source>
        <dbReference type="SAM" id="MobiDB-lite"/>
    </source>
</evidence>
<name>A0AAP0NI37_LIQFO</name>